<accession>A0A699YVS7</accession>
<organism evidence="2 3">
    <name type="scientific">Haematococcus lacustris</name>
    <name type="common">Green alga</name>
    <name type="synonym">Haematococcus pluvialis</name>
    <dbReference type="NCBI Taxonomy" id="44745"/>
    <lineage>
        <taxon>Eukaryota</taxon>
        <taxon>Viridiplantae</taxon>
        <taxon>Chlorophyta</taxon>
        <taxon>core chlorophytes</taxon>
        <taxon>Chlorophyceae</taxon>
        <taxon>CS clade</taxon>
        <taxon>Chlamydomonadales</taxon>
        <taxon>Haematococcaceae</taxon>
        <taxon>Haematococcus</taxon>
    </lineage>
</organism>
<evidence type="ECO:0000313" key="3">
    <source>
        <dbReference type="Proteomes" id="UP000485058"/>
    </source>
</evidence>
<feature type="region of interest" description="Disordered" evidence="1">
    <location>
        <begin position="27"/>
        <end position="50"/>
    </location>
</feature>
<dbReference type="AlphaFoldDB" id="A0A699YVS7"/>
<comment type="caution">
    <text evidence="2">The sequence shown here is derived from an EMBL/GenBank/DDBJ whole genome shotgun (WGS) entry which is preliminary data.</text>
</comment>
<evidence type="ECO:0000313" key="2">
    <source>
        <dbReference type="EMBL" id="GFH11146.1"/>
    </source>
</evidence>
<keyword evidence="3" id="KW-1185">Reference proteome</keyword>
<feature type="compositionally biased region" description="Polar residues" evidence="1">
    <location>
        <begin position="94"/>
        <end position="122"/>
    </location>
</feature>
<gene>
    <name evidence="2" type="ORF">HaLaN_06592</name>
</gene>
<dbReference type="Proteomes" id="UP000485058">
    <property type="component" value="Unassembled WGS sequence"/>
</dbReference>
<feature type="compositionally biased region" description="Polar residues" evidence="1">
    <location>
        <begin position="154"/>
        <end position="167"/>
    </location>
</feature>
<dbReference type="EMBL" id="BLLF01000378">
    <property type="protein sequence ID" value="GFH11146.1"/>
    <property type="molecule type" value="Genomic_DNA"/>
</dbReference>
<sequence>MLLDCGSEDNIAEVLAAAASVFTEPDNLDASLLPGGSPMGSARTSDQGEQRTQFNGAFELTAASPARGTTSFVAASLITPGALSGLVPPPSLAPQPQLTKPGSLKRGSSNTAQAPMTATSDTVPPPPTVHSELPTRVSDPSARADKAPVLPTAPSLTGSFRRQSNSGLPDGEDGDTEEQWLGEDVRRALVAPRTGYWQPHVGLVSPPGTLVSRLKTDKVHAAAELLDPEHTEPLPPRPLAPEVPRPVTVLTASVDEEQLAKEAAALEALLTQTQALAVQVATGDGGPDRVVLPLHWLAACVSEVWWLQVFRFPRDLLYDPRHMVMFEHVEGASYCGPLYGHYLLPNGRLAHFVLGDTPPQPAILPGH</sequence>
<reference evidence="2 3" key="1">
    <citation type="submission" date="2020-02" db="EMBL/GenBank/DDBJ databases">
        <title>Draft genome sequence of Haematococcus lacustris strain NIES-144.</title>
        <authorList>
            <person name="Morimoto D."/>
            <person name="Nakagawa S."/>
            <person name="Yoshida T."/>
            <person name="Sawayama S."/>
        </authorList>
    </citation>
    <scope>NUCLEOTIDE SEQUENCE [LARGE SCALE GENOMIC DNA]</scope>
    <source>
        <strain evidence="2 3">NIES-144</strain>
    </source>
</reference>
<feature type="region of interest" description="Disordered" evidence="1">
    <location>
        <begin position="88"/>
        <end position="177"/>
    </location>
</feature>
<name>A0A699YVS7_HAELA</name>
<protein>
    <submittedName>
        <fullName evidence="2">Uncharacterized protein</fullName>
    </submittedName>
</protein>
<proteinExistence type="predicted"/>
<evidence type="ECO:0000256" key="1">
    <source>
        <dbReference type="SAM" id="MobiDB-lite"/>
    </source>
</evidence>